<organism evidence="1 2">
    <name type="scientific">Anas platyrhynchos</name>
    <name type="common">Mallard</name>
    <name type="synonym">Anas boschas</name>
    <dbReference type="NCBI Taxonomy" id="8839"/>
    <lineage>
        <taxon>Eukaryota</taxon>
        <taxon>Metazoa</taxon>
        <taxon>Chordata</taxon>
        <taxon>Craniata</taxon>
        <taxon>Vertebrata</taxon>
        <taxon>Euteleostomi</taxon>
        <taxon>Archelosauria</taxon>
        <taxon>Archosauria</taxon>
        <taxon>Dinosauria</taxon>
        <taxon>Saurischia</taxon>
        <taxon>Theropoda</taxon>
        <taxon>Coelurosauria</taxon>
        <taxon>Aves</taxon>
        <taxon>Neognathae</taxon>
        <taxon>Galloanserae</taxon>
        <taxon>Anseriformes</taxon>
        <taxon>Anatidae</taxon>
        <taxon>Anatinae</taxon>
        <taxon>Anas</taxon>
    </lineage>
</organism>
<gene>
    <name evidence="1" type="ORF">Anapl_01146</name>
</gene>
<evidence type="ECO:0000313" key="1">
    <source>
        <dbReference type="EMBL" id="EOB05810.1"/>
    </source>
</evidence>
<sequence length="180" mass="20067">MAPKGGKLMALQWLAHGRATEPGKQRANQFREWEMEERWQGFSTEAGDRRAVQTSAGISLGTGSNRPLATGAFRCEPFTSQNFQSDQQEPGEKLSLKKIHSIQNQAFLAQQTDRFSSCKKIIPPKQVLHGVKGHFAVQAVGLERNWGRLGLYYCRTHASTEKGQNSTVMFKPPTILLPTP</sequence>
<reference evidence="2" key="1">
    <citation type="journal article" date="2013" name="Nat. Genet.">
        <title>The duck genome and transcriptome provide insight into an avian influenza virus reservoir species.</title>
        <authorList>
            <person name="Huang Y."/>
            <person name="Li Y."/>
            <person name="Burt D.W."/>
            <person name="Chen H."/>
            <person name="Zhang Y."/>
            <person name="Qian W."/>
            <person name="Kim H."/>
            <person name="Gan S."/>
            <person name="Zhao Y."/>
            <person name="Li J."/>
            <person name="Yi K."/>
            <person name="Feng H."/>
            <person name="Zhu P."/>
            <person name="Li B."/>
            <person name="Liu Q."/>
            <person name="Fairley S."/>
            <person name="Magor K.E."/>
            <person name="Du Z."/>
            <person name="Hu X."/>
            <person name="Goodman L."/>
            <person name="Tafer H."/>
            <person name="Vignal A."/>
            <person name="Lee T."/>
            <person name="Kim K.W."/>
            <person name="Sheng Z."/>
            <person name="An Y."/>
            <person name="Searle S."/>
            <person name="Herrero J."/>
            <person name="Groenen M.A."/>
            <person name="Crooijmans R.P."/>
            <person name="Faraut T."/>
            <person name="Cai Q."/>
            <person name="Webster R.G."/>
            <person name="Aldridge J.R."/>
            <person name="Warren W.C."/>
            <person name="Bartschat S."/>
            <person name="Kehr S."/>
            <person name="Marz M."/>
            <person name="Stadler P.F."/>
            <person name="Smith J."/>
            <person name="Kraus R.H."/>
            <person name="Zhao Y."/>
            <person name="Ren L."/>
            <person name="Fei J."/>
            <person name="Morisson M."/>
            <person name="Kaiser P."/>
            <person name="Griffin D.K."/>
            <person name="Rao M."/>
            <person name="Pitel F."/>
            <person name="Wang J."/>
            <person name="Li N."/>
        </authorList>
    </citation>
    <scope>NUCLEOTIDE SEQUENCE [LARGE SCALE GENOMIC DNA]</scope>
</reference>
<evidence type="ECO:0000313" key="2">
    <source>
        <dbReference type="Proteomes" id="UP000296049"/>
    </source>
</evidence>
<accession>R0LVL7</accession>
<dbReference type="AlphaFoldDB" id="R0LVL7"/>
<proteinExistence type="predicted"/>
<dbReference type="EMBL" id="KB742659">
    <property type="protein sequence ID" value="EOB05810.1"/>
    <property type="molecule type" value="Genomic_DNA"/>
</dbReference>
<protein>
    <submittedName>
        <fullName evidence="1">Uncharacterized protein</fullName>
    </submittedName>
</protein>
<keyword evidence="2" id="KW-1185">Reference proteome</keyword>
<dbReference type="Proteomes" id="UP000296049">
    <property type="component" value="Unassembled WGS sequence"/>
</dbReference>
<name>R0LVL7_ANAPL</name>